<feature type="binding site" evidence="2">
    <location>
        <position position="142"/>
    </location>
    <ligand>
        <name>Mn(2+)</name>
        <dbReference type="ChEBI" id="CHEBI:29035"/>
        <label>2</label>
    </ligand>
</feature>
<comment type="cofactor">
    <cofactor evidence="2">
        <name>Mn(2+)</name>
        <dbReference type="ChEBI" id="CHEBI:29035"/>
    </cofactor>
    <text evidence="2">The Mn(2+) ion enhances activity.</text>
</comment>
<dbReference type="SUPFAM" id="SSF55031">
    <property type="entry name" value="Bacterial exopeptidase dimerisation domain"/>
    <property type="match status" value="1"/>
</dbReference>
<evidence type="ECO:0000313" key="6">
    <source>
        <dbReference type="Proteomes" id="UP000029278"/>
    </source>
</evidence>
<feature type="binding site" evidence="2">
    <location>
        <position position="358"/>
    </location>
    <ligand>
        <name>Mn(2+)</name>
        <dbReference type="ChEBI" id="CHEBI:29035"/>
        <label>2</label>
    </ligand>
</feature>
<dbReference type="Proteomes" id="UP000442469">
    <property type="component" value="Unassembled WGS sequence"/>
</dbReference>
<dbReference type="Gene3D" id="3.30.70.360">
    <property type="match status" value="1"/>
</dbReference>
<evidence type="ECO:0000259" key="3">
    <source>
        <dbReference type="Pfam" id="PF07687"/>
    </source>
</evidence>
<comment type="caution">
    <text evidence="4">The sequence shown here is derived from an EMBL/GenBank/DDBJ whole genome shotgun (WGS) entry which is preliminary data.</text>
</comment>
<keyword evidence="2" id="KW-0464">Manganese</keyword>
<evidence type="ECO:0000256" key="1">
    <source>
        <dbReference type="ARBA" id="ARBA00022801"/>
    </source>
</evidence>
<reference evidence="4 6" key="1">
    <citation type="submission" date="2014-04" db="EMBL/GenBank/DDBJ databases">
        <authorList>
            <person name="Bishop-Lilly K.A."/>
            <person name="Broomall S.M."/>
            <person name="Chain P.S."/>
            <person name="Chertkov O."/>
            <person name="Coyne S.R."/>
            <person name="Daligault H.E."/>
            <person name="Davenport K.W."/>
            <person name="Erkkila T."/>
            <person name="Frey K.G."/>
            <person name="Gibbons H.S."/>
            <person name="Gu W."/>
            <person name="Jaissle J."/>
            <person name="Johnson S.L."/>
            <person name="Koroleva G.I."/>
            <person name="Ladner J.T."/>
            <person name="Lo C.-C."/>
            <person name="Minogue T.D."/>
            <person name="Munk C."/>
            <person name="Palacios G.F."/>
            <person name="Redden C.L."/>
            <person name="Rosenzweig C.N."/>
            <person name="Scholz M.B."/>
            <person name="Teshima H."/>
            <person name="Xu Y."/>
        </authorList>
    </citation>
    <scope>NUCLEOTIDE SEQUENCE [LARGE SCALE GENOMIC DNA]</scope>
    <source>
        <strain evidence="4 6">8244</strain>
    </source>
</reference>
<dbReference type="GO" id="GO:0046872">
    <property type="term" value="F:metal ion binding"/>
    <property type="evidence" value="ECO:0007669"/>
    <property type="project" value="UniProtKB-KW"/>
</dbReference>
<sequence length="388" mass="41432">MTTISNFFNEEAASLQPKLVEMRRELHRHPELSNEEYETTKRIRSWLTELGIHQLDLKLPTGVLAEVKGAHPGPTIMLRADIDALPVKEETGLPFASTVTGKMHACGHDFHTASMIGAAALLKERAGELHGTVRILFQPAEELAVGARAVIEAGALEGVTAIFGMHNKPDLPVGTVGIRTGPLMASVDRFEIEVKGKGGHAGMPEAAIDPVVVSSAIVGALQTLVSRNASPKHSAVVSVCKLQAGSTWNVIPDTGVLEGTVRTFEPEARIRIPDQMKRVVEGVAAGYGAEAVLNWMGMLPAVNNEANMAEIMHAAAEAQGLQVVEAEPTMGGEDFALYQEHVPGCFIWMGTGGTEQWHHPKFTLKEEALGISAALFAETAVQALKALG</sequence>
<dbReference type="FunFam" id="3.30.70.360:FF:000001">
    <property type="entry name" value="N-acetyldiaminopimelate deacetylase"/>
    <property type="match status" value="1"/>
</dbReference>
<proteinExistence type="predicted"/>
<dbReference type="Pfam" id="PF01546">
    <property type="entry name" value="Peptidase_M20"/>
    <property type="match status" value="1"/>
</dbReference>
<dbReference type="RefSeq" id="WP_036618295.1">
    <property type="nucleotide sequence ID" value="NZ_BGML01000004.1"/>
</dbReference>
<feature type="domain" description="Peptidase M20 dimerisation" evidence="3">
    <location>
        <begin position="189"/>
        <end position="281"/>
    </location>
</feature>
<dbReference type="PANTHER" id="PTHR11014">
    <property type="entry name" value="PEPTIDASE M20 FAMILY MEMBER"/>
    <property type="match status" value="1"/>
</dbReference>
<evidence type="ECO:0000313" key="5">
    <source>
        <dbReference type="EMBL" id="MUG20907.1"/>
    </source>
</evidence>
<reference evidence="5 7" key="2">
    <citation type="submission" date="2019-11" db="EMBL/GenBank/DDBJ databases">
        <title>Draft genome sequences of five Paenibacillus species of dairy origin.</title>
        <authorList>
            <person name="Olajide A.M."/>
            <person name="Chen S."/>
            <person name="Lapointe G."/>
        </authorList>
    </citation>
    <scope>NUCLEOTIDE SEQUENCE [LARGE SCALE GENOMIC DNA]</scope>
    <source>
        <strain evidence="5 7">3CT49</strain>
    </source>
</reference>
<evidence type="ECO:0000313" key="4">
    <source>
        <dbReference type="EMBL" id="KFM94332.1"/>
    </source>
</evidence>
<gene>
    <name evidence="4" type="ORF">DJ90_1134</name>
    <name evidence="5" type="ORF">GNQ08_00425</name>
</gene>
<dbReference type="Proteomes" id="UP000029278">
    <property type="component" value="Unassembled WGS sequence"/>
</dbReference>
<dbReference type="GO" id="GO:0019877">
    <property type="term" value="P:diaminopimelate biosynthetic process"/>
    <property type="evidence" value="ECO:0007669"/>
    <property type="project" value="UniProtKB-ARBA"/>
</dbReference>
<dbReference type="PIRSF" id="PIRSF005962">
    <property type="entry name" value="Pept_M20D_amidohydro"/>
    <property type="match status" value="1"/>
</dbReference>
<dbReference type="AlphaFoldDB" id="A0A090Y931"/>
<organism evidence="4 6">
    <name type="scientific">Paenibacillus macerans</name>
    <name type="common">Bacillus macerans</name>
    <dbReference type="NCBI Taxonomy" id="44252"/>
    <lineage>
        <taxon>Bacteria</taxon>
        <taxon>Bacillati</taxon>
        <taxon>Bacillota</taxon>
        <taxon>Bacilli</taxon>
        <taxon>Bacillales</taxon>
        <taxon>Paenibacillaceae</taxon>
        <taxon>Paenibacillus</taxon>
    </lineage>
</organism>
<dbReference type="InterPro" id="IPR002933">
    <property type="entry name" value="Peptidase_M20"/>
</dbReference>
<dbReference type="Gene3D" id="3.40.630.10">
    <property type="entry name" value="Zn peptidases"/>
    <property type="match status" value="1"/>
</dbReference>
<keyword evidence="1 5" id="KW-0378">Hydrolase</keyword>
<dbReference type="STRING" id="44252.DJ90_1134"/>
<dbReference type="SUPFAM" id="SSF53187">
    <property type="entry name" value="Zn-dependent exopeptidases"/>
    <property type="match status" value="1"/>
</dbReference>
<dbReference type="PANTHER" id="PTHR11014:SF63">
    <property type="entry name" value="METALLOPEPTIDASE, PUTATIVE (AFU_ORTHOLOGUE AFUA_6G09600)-RELATED"/>
    <property type="match status" value="1"/>
</dbReference>
<dbReference type="PATRIC" id="fig|44252.3.peg.5422"/>
<dbReference type="OrthoDB" id="9776731at2"/>
<protein>
    <submittedName>
        <fullName evidence="5">Amidohydrolase</fullName>
    </submittedName>
</protein>
<accession>A0A090Y931</accession>
<feature type="binding site" evidence="2">
    <location>
        <position position="106"/>
    </location>
    <ligand>
        <name>Mn(2+)</name>
        <dbReference type="ChEBI" id="CHEBI:29035"/>
        <label>2</label>
    </ligand>
</feature>
<feature type="binding site" evidence="2">
    <location>
        <position position="108"/>
    </location>
    <ligand>
        <name>Mn(2+)</name>
        <dbReference type="ChEBI" id="CHEBI:29035"/>
        <label>2</label>
    </ligand>
</feature>
<evidence type="ECO:0000256" key="2">
    <source>
        <dbReference type="PIRSR" id="PIRSR005962-1"/>
    </source>
</evidence>
<dbReference type="EMBL" id="JMQA01000047">
    <property type="protein sequence ID" value="KFM94332.1"/>
    <property type="molecule type" value="Genomic_DNA"/>
</dbReference>
<evidence type="ECO:0000313" key="7">
    <source>
        <dbReference type="Proteomes" id="UP000442469"/>
    </source>
</evidence>
<dbReference type="EMBL" id="WNZZ01000001">
    <property type="protein sequence ID" value="MUG20907.1"/>
    <property type="molecule type" value="Genomic_DNA"/>
</dbReference>
<name>A0A090Y931_PAEMA</name>
<dbReference type="InterPro" id="IPR036264">
    <property type="entry name" value="Bact_exopeptidase_dim_dom"/>
</dbReference>
<dbReference type="Pfam" id="PF07687">
    <property type="entry name" value="M20_dimer"/>
    <property type="match status" value="1"/>
</dbReference>
<dbReference type="HOGENOM" id="CLU_023257_1_1_9"/>
<keyword evidence="6" id="KW-1185">Reference proteome</keyword>
<dbReference type="GeneID" id="77010520"/>
<dbReference type="MEROPS" id="M20.015"/>
<dbReference type="InterPro" id="IPR011650">
    <property type="entry name" value="Peptidase_M20_dimer"/>
</dbReference>
<dbReference type="GO" id="GO:0050118">
    <property type="term" value="F:N-acetyldiaminopimelate deacetylase activity"/>
    <property type="evidence" value="ECO:0007669"/>
    <property type="project" value="UniProtKB-ARBA"/>
</dbReference>
<feature type="binding site" evidence="2">
    <location>
        <position position="166"/>
    </location>
    <ligand>
        <name>Mn(2+)</name>
        <dbReference type="ChEBI" id="CHEBI:29035"/>
        <label>2</label>
    </ligand>
</feature>
<keyword evidence="2" id="KW-0479">Metal-binding</keyword>
<dbReference type="InterPro" id="IPR017439">
    <property type="entry name" value="Amidohydrolase"/>
</dbReference>
<dbReference type="NCBIfam" id="TIGR01891">
    <property type="entry name" value="amidohydrolases"/>
    <property type="match status" value="1"/>
</dbReference>